<evidence type="ECO:0000256" key="6">
    <source>
        <dbReference type="ARBA" id="ARBA00022603"/>
    </source>
</evidence>
<dbReference type="InterPro" id="IPR029063">
    <property type="entry name" value="SAM-dependent_MTases_sf"/>
</dbReference>
<evidence type="ECO:0000256" key="7">
    <source>
        <dbReference type="ARBA" id="ARBA00022679"/>
    </source>
</evidence>
<comment type="subcellular location">
    <subcellularLocation>
        <location evidence="1">Cytoplasm</location>
    </subcellularLocation>
</comment>
<evidence type="ECO:0000256" key="2">
    <source>
        <dbReference type="ARBA" id="ARBA00005369"/>
    </source>
</evidence>
<evidence type="ECO:0000313" key="12">
    <source>
        <dbReference type="EMBL" id="GII41278.1"/>
    </source>
</evidence>
<evidence type="ECO:0000256" key="1">
    <source>
        <dbReference type="ARBA" id="ARBA00004496"/>
    </source>
</evidence>
<keyword evidence="7" id="KW-0808">Transferase</keyword>
<name>A0A8J3U9L2_9ACTN</name>
<evidence type="ECO:0000256" key="11">
    <source>
        <dbReference type="ARBA" id="ARBA00031350"/>
    </source>
</evidence>
<dbReference type="Proteomes" id="UP000622547">
    <property type="component" value="Unassembled WGS sequence"/>
</dbReference>
<dbReference type="EMBL" id="BOOP01000031">
    <property type="protein sequence ID" value="GII41278.1"/>
    <property type="molecule type" value="Genomic_DNA"/>
</dbReference>
<dbReference type="SUPFAM" id="SSF53335">
    <property type="entry name" value="S-adenosyl-L-methionine-dependent methyltransferases"/>
    <property type="match status" value="1"/>
</dbReference>
<evidence type="ECO:0000256" key="4">
    <source>
        <dbReference type="ARBA" id="ARBA00013346"/>
    </source>
</evidence>
<keyword evidence="13" id="KW-1185">Reference proteome</keyword>
<organism evidence="12 13">
    <name type="scientific">Planotetraspora phitsanulokensis</name>
    <dbReference type="NCBI Taxonomy" id="575192"/>
    <lineage>
        <taxon>Bacteria</taxon>
        <taxon>Bacillati</taxon>
        <taxon>Actinomycetota</taxon>
        <taxon>Actinomycetes</taxon>
        <taxon>Streptosporangiales</taxon>
        <taxon>Streptosporangiaceae</taxon>
        <taxon>Planotetraspora</taxon>
    </lineage>
</organism>
<keyword evidence="5" id="KW-0963">Cytoplasm</keyword>
<dbReference type="AlphaFoldDB" id="A0A8J3U9L2"/>
<evidence type="ECO:0000256" key="5">
    <source>
        <dbReference type="ARBA" id="ARBA00022490"/>
    </source>
</evidence>
<dbReference type="GO" id="GO:0005737">
    <property type="term" value="C:cytoplasm"/>
    <property type="evidence" value="ECO:0007669"/>
    <property type="project" value="UniProtKB-SubCell"/>
</dbReference>
<dbReference type="GO" id="GO:0032259">
    <property type="term" value="P:methylation"/>
    <property type="evidence" value="ECO:0007669"/>
    <property type="project" value="UniProtKB-KW"/>
</dbReference>
<dbReference type="PANTHER" id="PTHR11579:SF0">
    <property type="entry name" value="PROTEIN-L-ISOASPARTATE(D-ASPARTATE) O-METHYLTRANSFERASE"/>
    <property type="match status" value="1"/>
</dbReference>
<dbReference type="Pfam" id="PF01135">
    <property type="entry name" value="PCMT"/>
    <property type="match status" value="1"/>
</dbReference>
<dbReference type="CDD" id="cd02440">
    <property type="entry name" value="AdoMet_MTases"/>
    <property type="match status" value="1"/>
</dbReference>
<proteinExistence type="inferred from homology"/>
<evidence type="ECO:0000256" key="8">
    <source>
        <dbReference type="ARBA" id="ARBA00022691"/>
    </source>
</evidence>
<accession>A0A8J3U9L2</accession>
<dbReference type="Gene3D" id="3.40.50.150">
    <property type="entry name" value="Vaccinia Virus protein VP39"/>
    <property type="match status" value="1"/>
</dbReference>
<evidence type="ECO:0000256" key="10">
    <source>
        <dbReference type="ARBA" id="ARBA00031323"/>
    </source>
</evidence>
<comment type="caution">
    <text evidence="12">The sequence shown here is derived from an EMBL/GenBank/DDBJ whole genome shotgun (WGS) entry which is preliminary data.</text>
</comment>
<dbReference type="InterPro" id="IPR000682">
    <property type="entry name" value="PCMT"/>
</dbReference>
<dbReference type="RefSeq" id="WP_204076748.1">
    <property type="nucleotide sequence ID" value="NZ_BAABHI010000012.1"/>
</dbReference>
<protein>
    <recommendedName>
        <fullName evidence="4">Protein-L-isoaspartate O-methyltransferase</fullName>
        <ecNumber evidence="3">2.1.1.77</ecNumber>
    </recommendedName>
    <alternativeName>
        <fullName evidence="11">L-isoaspartyl protein carboxyl methyltransferase</fullName>
    </alternativeName>
    <alternativeName>
        <fullName evidence="9">Protein L-isoaspartyl methyltransferase</fullName>
    </alternativeName>
    <alternativeName>
        <fullName evidence="10">Protein-beta-aspartate methyltransferase</fullName>
    </alternativeName>
</protein>
<dbReference type="EC" id="2.1.1.77" evidence="3"/>
<evidence type="ECO:0000256" key="3">
    <source>
        <dbReference type="ARBA" id="ARBA00011890"/>
    </source>
</evidence>
<keyword evidence="8" id="KW-0949">S-adenosyl-L-methionine</keyword>
<comment type="similarity">
    <text evidence="2">Belongs to the methyltransferase superfamily. L-isoaspartyl/D-aspartyl protein methyltransferase family.</text>
</comment>
<evidence type="ECO:0000313" key="13">
    <source>
        <dbReference type="Proteomes" id="UP000622547"/>
    </source>
</evidence>
<gene>
    <name evidence="12" type="ORF">Pph01_62810</name>
</gene>
<keyword evidence="6" id="KW-0489">Methyltransferase</keyword>
<dbReference type="GO" id="GO:0004719">
    <property type="term" value="F:protein-L-isoaspartate (D-aspartate) O-methyltransferase activity"/>
    <property type="evidence" value="ECO:0007669"/>
    <property type="project" value="UniProtKB-EC"/>
</dbReference>
<reference evidence="12 13" key="1">
    <citation type="submission" date="2021-01" db="EMBL/GenBank/DDBJ databases">
        <title>Whole genome shotgun sequence of Planotetraspora phitsanulokensis NBRC 104273.</title>
        <authorList>
            <person name="Komaki H."/>
            <person name="Tamura T."/>
        </authorList>
    </citation>
    <scope>NUCLEOTIDE SEQUENCE [LARGE SCALE GENOMIC DNA]</scope>
    <source>
        <strain evidence="12 13">NBRC 104273</strain>
    </source>
</reference>
<dbReference type="PANTHER" id="PTHR11579">
    <property type="entry name" value="PROTEIN-L-ISOASPARTATE O-METHYLTRANSFERASE"/>
    <property type="match status" value="1"/>
</dbReference>
<sequence>MDWHPHAQQLADRVTHRGSRWRAAIASTPRHLFVPAWWAWANDQWELRHGPAAPQAWLSAAYQDRTLVTRVASLHADHAQPDDHPGGVPTSSSTLPGLLLQMYRHARIGDNDTVLDVGTGTGYGTAVLASRVGADRVTSVDVDPYLVAAAGDRLAELDLKPWVVTVDATGDLPGRFDRIVATVSVCPIPASWLAALNTGGRLATTISNTSLIITATKTDDGGAVGQVERDWAMFMRTRAGADYPPGMADLVETAATADGDTVARGRFPVLDIVEDAWELRSSTGHCRCTARW</sequence>
<evidence type="ECO:0000256" key="9">
    <source>
        <dbReference type="ARBA" id="ARBA00030757"/>
    </source>
</evidence>